<dbReference type="PANTHER" id="PTHR37299:SF1">
    <property type="entry name" value="STAGE 0 SPORULATION PROTEIN A HOMOLOG"/>
    <property type="match status" value="1"/>
</dbReference>
<evidence type="ECO:0000313" key="4">
    <source>
        <dbReference type="EMBL" id="CAA2107210.1"/>
    </source>
</evidence>
<dbReference type="SUPFAM" id="SSF52172">
    <property type="entry name" value="CheY-like"/>
    <property type="match status" value="1"/>
</dbReference>
<dbReference type="SMART" id="SM00850">
    <property type="entry name" value="LytTR"/>
    <property type="match status" value="1"/>
</dbReference>
<dbReference type="PROSITE" id="PS50930">
    <property type="entry name" value="HTH_LYTTR"/>
    <property type="match status" value="1"/>
</dbReference>
<protein>
    <submittedName>
        <fullName evidence="4">Transcriptional regulatory protein YehT</fullName>
    </submittedName>
</protein>
<proteinExistence type="predicted"/>
<dbReference type="AlphaFoldDB" id="A0A679J7X1"/>
<gene>
    <name evidence="4" type="primary">yehT</name>
    <name evidence="4" type="ORF">VVAX_04123</name>
</gene>
<dbReference type="EMBL" id="LR743507">
    <property type="protein sequence ID" value="CAA2107210.1"/>
    <property type="molecule type" value="Genomic_DNA"/>
</dbReference>
<accession>A0A679J7X1</accession>
<keyword evidence="1" id="KW-0597">Phosphoprotein</keyword>
<evidence type="ECO:0000259" key="2">
    <source>
        <dbReference type="PROSITE" id="PS50110"/>
    </source>
</evidence>
<evidence type="ECO:0000259" key="3">
    <source>
        <dbReference type="PROSITE" id="PS50930"/>
    </source>
</evidence>
<feature type="domain" description="HTH LytTR-type" evidence="3">
    <location>
        <begin position="186"/>
        <end position="278"/>
    </location>
</feature>
<name>A0A679J7X1_VARPD</name>
<dbReference type="InterPro" id="IPR007492">
    <property type="entry name" value="LytTR_DNA-bd_dom"/>
</dbReference>
<dbReference type="Pfam" id="PF04397">
    <property type="entry name" value="LytTR"/>
    <property type="match status" value="1"/>
</dbReference>
<dbReference type="InterPro" id="IPR001789">
    <property type="entry name" value="Sig_transdc_resp-reg_receiver"/>
</dbReference>
<dbReference type="InterPro" id="IPR011006">
    <property type="entry name" value="CheY-like_superfamily"/>
</dbReference>
<dbReference type="Gene3D" id="2.40.50.1020">
    <property type="entry name" value="LytTr DNA-binding domain"/>
    <property type="match status" value="1"/>
</dbReference>
<reference evidence="4" key="1">
    <citation type="submission" date="2019-12" db="EMBL/GenBank/DDBJ databases">
        <authorList>
            <person name="Cremers G."/>
        </authorList>
    </citation>
    <scope>NUCLEOTIDE SEQUENCE</scope>
    <source>
        <strain evidence="4">Vvax</strain>
    </source>
</reference>
<dbReference type="PANTHER" id="PTHR37299">
    <property type="entry name" value="TRANSCRIPTIONAL REGULATOR-RELATED"/>
    <property type="match status" value="1"/>
</dbReference>
<dbReference type="Pfam" id="PF00072">
    <property type="entry name" value="Response_reg"/>
    <property type="match status" value="1"/>
</dbReference>
<sequence length="278" mass="30039">MQATALIAEDEPLLAQALKAELAAAWPGLQVVATAGDGRSAVREALRLLPQVLFFDIRMPGLDGLAAAAELADSWPTDEAPMPQLVFVTAYDEYAARAFEAQAIDYVLKPVQPERLRRTVARLQQALAAHAPSPTPAMADEALERTLGQWRQVLAAAGAGAAAAAPAAAPLRIIAASDAGGSTVRMVPIDEVLYFEAADKYLRVLTTAHEYLIRTPLKQLLPQLDADTFWQVHRAVVVRSAAIESVHRDDAGKMHLALRGRAEKIPVSRLYAHLFRAM</sequence>
<dbReference type="GO" id="GO:0003677">
    <property type="term" value="F:DNA binding"/>
    <property type="evidence" value="ECO:0007669"/>
    <property type="project" value="InterPro"/>
</dbReference>
<dbReference type="Gene3D" id="3.40.50.2300">
    <property type="match status" value="1"/>
</dbReference>
<evidence type="ECO:0000256" key="1">
    <source>
        <dbReference type="PROSITE-ProRule" id="PRU00169"/>
    </source>
</evidence>
<dbReference type="PROSITE" id="PS50110">
    <property type="entry name" value="RESPONSE_REGULATORY"/>
    <property type="match status" value="1"/>
</dbReference>
<dbReference type="GO" id="GO:0000156">
    <property type="term" value="F:phosphorelay response regulator activity"/>
    <property type="evidence" value="ECO:0007669"/>
    <property type="project" value="InterPro"/>
</dbReference>
<dbReference type="RefSeq" id="WP_339091671.1">
    <property type="nucleotide sequence ID" value="NZ_LR743507.1"/>
</dbReference>
<feature type="domain" description="Response regulatory" evidence="2">
    <location>
        <begin position="4"/>
        <end position="124"/>
    </location>
</feature>
<dbReference type="SMART" id="SM00448">
    <property type="entry name" value="REC"/>
    <property type="match status" value="1"/>
</dbReference>
<organism evidence="4">
    <name type="scientific">Variovorax paradoxus</name>
    <dbReference type="NCBI Taxonomy" id="34073"/>
    <lineage>
        <taxon>Bacteria</taxon>
        <taxon>Pseudomonadati</taxon>
        <taxon>Pseudomonadota</taxon>
        <taxon>Betaproteobacteria</taxon>
        <taxon>Burkholderiales</taxon>
        <taxon>Comamonadaceae</taxon>
        <taxon>Variovorax</taxon>
    </lineage>
</organism>
<dbReference type="InterPro" id="IPR046947">
    <property type="entry name" value="LytR-like"/>
</dbReference>
<feature type="modified residue" description="4-aspartylphosphate" evidence="1">
    <location>
        <position position="56"/>
    </location>
</feature>